<dbReference type="SUPFAM" id="SSF53448">
    <property type="entry name" value="Nucleotide-diphospho-sugar transferases"/>
    <property type="match status" value="1"/>
</dbReference>
<keyword evidence="3" id="KW-1185">Reference proteome</keyword>
<evidence type="ECO:0000313" key="3">
    <source>
        <dbReference type="Proteomes" id="UP000266841"/>
    </source>
</evidence>
<dbReference type="InterPro" id="IPR029044">
    <property type="entry name" value="Nucleotide-diphossugar_trans"/>
</dbReference>
<evidence type="ECO:0000313" key="2">
    <source>
        <dbReference type="EMBL" id="EJK73204.1"/>
    </source>
</evidence>
<proteinExistence type="predicted"/>
<reference evidence="2 3" key="1">
    <citation type="journal article" date="2012" name="Genome Biol.">
        <title>Genome and low-iron response of an oceanic diatom adapted to chronic iron limitation.</title>
        <authorList>
            <person name="Lommer M."/>
            <person name="Specht M."/>
            <person name="Roy A.S."/>
            <person name="Kraemer L."/>
            <person name="Andreson R."/>
            <person name="Gutowska M.A."/>
            <person name="Wolf J."/>
            <person name="Bergner S.V."/>
            <person name="Schilhabel M.B."/>
            <person name="Klostermeier U.C."/>
            <person name="Beiko R.G."/>
            <person name="Rosenstiel P."/>
            <person name="Hippler M."/>
            <person name="Laroche J."/>
        </authorList>
    </citation>
    <scope>NUCLEOTIDE SEQUENCE [LARGE SCALE GENOMIC DNA]</scope>
    <source>
        <strain evidence="2 3">CCMP1005</strain>
    </source>
</reference>
<dbReference type="OMA" id="IIQPTWF"/>
<dbReference type="EMBL" id="AGNL01004698">
    <property type="protein sequence ID" value="EJK73204.1"/>
    <property type="molecule type" value="Genomic_DNA"/>
</dbReference>
<evidence type="ECO:0000259" key="1">
    <source>
        <dbReference type="Pfam" id="PF00535"/>
    </source>
</evidence>
<dbReference type="OrthoDB" id="206708at2759"/>
<sequence>MNGGEMIRVQLIKVDVIMAVFNAEATVEASVRSAMHQVMPPNKSPASGMLDFDICVCCYNDASTDGSLELLKRLEKEFHSVEESASTGVLQTRLLIGSAQGGSLSRGAGYARNQAAKLRDEHETRPRSNSGTMHFICVLDSDDLMHETRIAEQTLAMLSMEGDQNKTLVGSQFERLPADSTEHYTRWANSLSDERLRLEQFRECTLVRNFLWNKIDGNLFISITCVQLQPTWFMARAWFEQLGGYVEAPPITLDKSEQSLKRTKTQLEAEDKVYKLIHPSELPALSAAANEGSRKRKRSTIKEASVDTIRLAEDTRFFYAHILNGGGMHLHRTATPLVTYRHRVGMSQSSSTPRRLLLKLRTKAWEDIVFNREDAWRAGFAIWGGGRDGKDFLKALSPSAAAKVVCFVDVDEKKIAQIKYYDNPDFGRRIPILHFTQLAKNLGVSSFGKIEKTCNKDTFNLTRPAVGENETRPSETRPSEIEPEVLHGLPVVVCVAMYRTNGALERNVASIGRVEGQNLWHIC</sequence>
<dbReference type="Pfam" id="PF00535">
    <property type="entry name" value="Glycos_transf_2"/>
    <property type="match status" value="1"/>
</dbReference>
<dbReference type="PANTHER" id="PTHR22916">
    <property type="entry name" value="GLYCOSYLTRANSFERASE"/>
    <property type="match status" value="1"/>
</dbReference>
<accession>K0T808</accession>
<name>K0T808_THAOC</name>
<dbReference type="PANTHER" id="PTHR22916:SF3">
    <property type="entry name" value="UDP-GLCNAC:BETAGAL BETA-1,3-N-ACETYLGLUCOSAMINYLTRANSFERASE-LIKE PROTEIN 1"/>
    <property type="match status" value="1"/>
</dbReference>
<gene>
    <name evidence="2" type="ORF">THAOC_05191</name>
</gene>
<dbReference type="Gene3D" id="3.90.550.10">
    <property type="entry name" value="Spore Coat Polysaccharide Biosynthesis Protein SpsA, Chain A"/>
    <property type="match status" value="1"/>
</dbReference>
<dbReference type="eggNOG" id="KOG2977">
    <property type="taxonomic scope" value="Eukaryota"/>
</dbReference>
<feature type="domain" description="Glycosyltransferase 2-like" evidence="1">
    <location>
        <begin position="16"/>
        <end position="152"/>
    </location>
</feature>
<dbReference type="AlphaFoldDB" id="K0T808"/>
<protein>
    <recommendedName>
        <fullName evidence="1">Glycosyltransferase 2-like domain-containing protein</fullName>
    </recommendedName>
</protein>
<organism evidence="2 3">
    <name type="scientific">Thalassiosira oceanica</name>
    <name type="common">Marine diatom</name>
    <dbReference type="NCBI Taxonomy" id="159749"/>
    <lineage>
        <taxon>Eukaryota</taxon>
        <taxon>Sar</taxon>
        <taxon>Stramenopiles</taxon>
        <taxon>Ochrophyta</taxon>
        <taxon>Bacillariophyta</taxon>
        <taxon>Coscinodiscophyceae</taxon>
        <taxon>Thalassiosirophycidae</taxon>
        <taxon>Thalassiosirales</taxon>
        <taxon>Thalassiosiraceae</taxon>
        <taxon>Thalassiosira</taxon>
    </lineage>
</organism>
<dbReference type="Proteomes" id="UP000266841">
    <property type="component" value="Unassembled WGS sequence"/>
</dbReference>
<dbReference type="GO" id="GO:0016758">
    <property type="term" value="F:hexosyltransferase activity"/>
    <property type="evidence" value="ECO:0007669"/>
    <property type="project" value="UniProtKB-ARBA"/>
</dbReference>
<dbReference type="InterPro" id="IPR001173">
    <property type="entry name" value="Glyco_trans_2-like"/>
</dbReference>
<comment type="caution">
    <text evidence="2">The sequence shown here is derived from an EMBL/GenBank/DDBJ whole genome shotgun (WGS) entry which is preliminary data.</text>
</comment>